<dbReference type="SUPFAM" id="SSF56059">
    <property type="entry name" value="Glutathione synthetase ATP-binding domain-like"/>
    <property type="match status" value="1"/>
</dbReference>
<organism evidence="1 2">
    <name type="scientific">Claveliimonas bilis</name>
    <dbReference type="NCBI Taxonomy" id="3028070"/>
    <lineage>
        <taxon>Bacteria</taxon>
        <taxon>Bacillati</taxon>
        <taxon>Bacillota</taxon>
        <taxon>Clostridia</taxon>
        <taxon>Lachnospirales</taxon>
        <taxon>Lachnospiraceae</taxon>
        <taxon>Claveliimonas</taxon>
    </lineage>
</organism>
<dbReference type="Pfam" id="PF14305">
    <property type="entry name" value="ATPgrasp_TupA"/>
    <property type="match status" value="1"/>
</dbReference>
<evidence type="ECO:0000313" key="1">
    <source>
        <dbReference type="EMBL" id="BDZ77806.1"/>
    </source>
</evidence>
<name>A0ABN6YWW2_9FIRM</name>
<protein>
    <recommendedName>
        <fullName evidence="3">Glycosyltransferase</fullName>
    </recommendedName>
</protein>
<dbReference type="RefSeq" id="WP_230105874.1">
    <property type="nucleotide sequence ID" value="NZ_AP024845.1"/>
</dbReference>
<dbReference type="InterPro" id="IPR029465">
    <property type="entry name" value="ATPgrasp_TupA"/>
</dbReference>
<gene>
    <name evidence="1" type="ORF">Lac1_19890</name>
</gene>
<proteinExistence type="predicted"/>
<sequence>MKKKKISKAERNFFALLSFFSPRINTELLFFKKFGRLPDLKNPVTLNEKLLKLKLEEYRDSELVRKCADKYRVREYVRERGLESCLNAIEAVYDRAEDIDWDALPHSFAMKWNFGCSYNIICRSKDQLDKKAAKRQMEKWGREPFWAYYSELQYRGVDKKIIVEEYIGSPEGLPPEDYKFYCFHGHAHCVMVCAGREEGWPRFYFFDRKFQLMRINHDGKEAPDDFSLPKPQRVEEAFEIADRLSWGFPFVRVDLYLTERGVRFGEMTFTPSAALDNKRLPETDLLFGSMV</sequence>
<accession>A0ABN6YWW2</accession>
<evidence type="ECO:0000313" key="2">
    <source>
        <dbReference type="Proteomes" id="UP001305815"/>
    </source>
</evidence>
<dbReference type="EMBL" id="AP027742">
    <property type="protein sequence ID" value="BDZ77806.1"/>
    <property type="molecule type" value="Genomic_DNA"/>
</dbReference>
<reference evidence="2" key="1">
    <citation type="journal article" date="2023" name="Int. J. Syst. Evol. Microbiol.">
        <title>Claveliimonas bilis gen. nov., sp. nov., deoxycholic acid-producing bacteria isolated from human faeces, and reclassification of Sellimonas monacensis Zenner et al. 2021 as Claveliimonas monacensis comb. nov.</title>
        <authorList>
            <person name="Hisatomi A."/>
            <person name="Kastawa N.W.E.P.G."/>
            <person name="Song I."/>
            <person name="Ohkuma M."/>
            <person name="Fukiya S."/>
            <person name="Sakamoto M."/>
        </authorList>
    </citation>
    <scope>NUCLEOTIDE SEQUENCE [LARGE SCALE GENOMIC DNA]</scope>
    <source>
        <strain evidence="2">12BBH14</strain>
    </source>
</reference>
<keyword evidence="2" id="KW-1185">Reference proteome</keyword>
<dbReference type="Proteomes" id="UP001305815">
    <property type="component" value="Chromosome"/>
</dbReference>
<evidence type="ECO:0008006" key="3">
    <source>
        <dbReference type="Google" id="ProtNLM"/>
    </source>
</evidence>